<keyword evidence="3" id="KW-1185">Reference proteome</keyword>
<dbReference type="PANTHER" id="PTHR43433:SF5">
    <property type="entry name" value="AB HYDROLASE-1 DOMAIN-CONTAINING PROTEIN"/>
    <property type="match status" value="1"/>
</dbReference>
<feature type="domain" description="AB hydrolase-1" evidence="1">
    <location>
        <begin position="6"/>
        <end position="220"/>
    </location>
</feature>
<dbReference type="Pfam" id="PF00561">
    <property type="entry name" value="Abhydrolase_1"/>
    <property type="match status" value="1"/>
</dbReference>
<dbReference type="Proteomes" id="UP000466431">
    <property type="component" value="Chromosome"/>
</dbReference>
<dbReference type="KEGG" id="mcee:MCEL_40670"/>
<gene>
    <name evidence="2" type="ORF">MCEL_40670</name>
</gene>
<accession>A0A7I7RME3</accession>
<evidence type="ECO:0000259" key="1">
    <source>
        <dbReference type="Pfam" id="PF00561"/>
    </source>
</evidence>
<dbReference type="InterPro" id="IPR000073">
    <property type="entry name" value="AB_hydrolase_1"/>
</dbReference>
<dbReference type="AlphaFoldDB" id="A0A7I7RME3"/>
<name>A0A7I7RME3_MYCCF</name>
<organism evidence="2 3">
    <name type="scientific">Mycolicibacterium celeriflavum</name>
    <name type="common">Mycobacterium celeriflavum</name>
    <dbReference type="NCBI Taxonomy" id="1249101"/>
    <lineage>
        <taxon>Bacteria</taxon>
        <taxon>Bacillati</taxon>
        <taxon>Actinomycetota</taxon>
        <taxon>Actinomycetes</taxon>
        <taxon>Mycobacteriales</taxon>
        <taxon>Mycobacteriaceae</taxon>
        <taxon>Mycolicibacterium</taxon>
    </lineage>
</organism>
<dbReference type="EMBL" id="AP022591">
    <property type="protein sequence ID" value="BBY45772.1"/>
    <property type="molecule type" value="Genomic_DNA"/>
</dbReference>
<sequence>MWDVHQVPAFRAAGYRVITFDNRGVGATANLDGFTTANMVADTAELITKLDIAPVRIVATSMGSYIAQELMLARPELVSHAALMATRGRHDRARAFFRTAEEDLAAAGTDLPPRYEAKLRLLENFSPKTLNDDGAVQDWIDTFTMWPTKSTPGLRAQYGVAPESDRLRVYKVIATPVLVLGFADDLVMPPHLGAEVANALPNGRYREIADTGHLGFLERPQVVNSVILSFFAHESPQTA</sequence>
<dbReference type="Gene3D" id="3.40.50.1820">
    <property type="entry name" value="alpha/beta hydrolase"/>
    <property type="match status" value="1"/>
</dbReference>
<dbReference type="GO" id="GO:0004601">
    <property type="term" value="F:peroxidase activity"/>
    <property type="evidence" value="ECO:0007669"/>
    <property type="project" value="UniProtKB-KW"/>
</dbReference>
<reference evidence="2 3" key="1">
    <citation type="journal article" date="2019" name="Emerg. Microbes Infect.">
        <title>Comprehensive subspecies identification of 175 nontuberculous mycobacteria species based on 7547 genomic profiles.</title>
        <authorList>
            <person name="Matsumoto Y."/>
            <person name="Kinjo T."/>
            <person name="Motooka D."/>
            <person name="Nabeya D."/>
            <person name="Jung N."/>
            <person name="Uechi K."/>
            <person name="Horii T."/>
            <person name="Iida T."/>
            <person name="Fujita J."/>
            <person name="Nakamura S."/>
        </authorList>
    </citation>
    <scope>NUCLEOTIDE SEQUENCE [LARGE SCALE GENOMIC DNA]</scope>
    <source>
        <strain evidence="2 3">JCM 18439</strain>
    </source>
</reference>
<evidence type="ECO:0000313" key="2">
    <source>
        <dbReference type="EMBL" id="BBY45772.1"/>
    </source>
</evidence>
<dbReference type="InterPro" id="IPR029058">
    <property type="entry name" value="AB_hydrolase_fold"/>
</dbReference>
<protein>
    <submittedName>
        <fullName evidence="2">Non-heme bromoperoxidase BpoC</fullName>
    </submittedName>
</protein>
<proteinExistence type="predicted"/>
<dbReference type="PANTHER" id="PTHR43433">
    <property type="entry name" value="HYDROLASE, ALPHA/BETA FOLD FAMILY PROTEIN"/>
    <property type="match status" value="1"/>
</dbReference>
<evidence type="ECO:0000313" key="3">
    <source>
        <dbReference type="Proteomes" id="UP000466431"/>
    </source>
</evidence>
<dbReference type="SUPFAM" id="SSF53474">
    <property type="entry name" value="alpha/beta-Hydrolases"/>
    <property type="match status" value="1"/>
</dbReference>
<dbReference type="PRINTS" id="PR00111">
    <property type="entry name" value="ABHYDROLASE"/>
</dbReference>
<keyword evidence="2" id="KW-0575">Peroxidase</keyword>
<keyword evidence="2" id="KW-0560">Oxidoreductase</keyword>
<dbReference type="InterPro" id="IPR050471">
    <property type="entry name" value="AB_hydrolase"/>
</dbReference>